<evidence type="ECO:0000256" key="1">
    <source>
        <dbReference type="ARBA" id="ARBA00004651"/>
    </source>
</evidence>
<dbReference type="GO" id="GO:0004995">
    <property type="term" value="F:tachykinin receptor activity"/>
    <property type="evidence" value="ECO:0007669"/>
    <property type="project" value="InterPro"/>
</dbReference>
<comment type="subcellular location">
    <subcellularLocation>
        <location evidence="1">Cell membrane</location>
        <topology evidence="1">Multi-pass membrane protein</topology>
    </subcellularLocation>
</comment>
<dbReference type="Proteomes" id="UP001497382">
    <property type="component" value="Unassembled WGS sequence"/>
</dbReference>
<dbReference type="PRINTS" id="PR00237">
    <property type="entry name" value="GPCRRHODOPSN"/>
</dbReference>
<evidence type="ECO:0000256" key="7">
    <source>
        <dbReference type="ARBA" id="ARBA00023136"/>
    </source>
</evidence>
<keyword evidence="4 10" id="KW-0812">Transmembrane</keyword>
<feature type="transmembrane region" description="Helical" evidence="11">
    <location>
        <begin position="68"/>
        <end position="93"/>
    </location>
</feature>
<dbReference type="InterPro" id="IPR001681">
    <property type="entry name" value="Neurokn_rcpt"/>
</dbReference>
<keyword evidence="6 10" id="KW-0297">G-protein coupled receptor</keyword>
<evidence type="ECO:0000256" key="4">
    <source>
        <dbReference type="ARBA" id="ARBA00022692"/>
    </source>
</evidence>
<feature type="domain" description="G-protein coupled receptors family 1 profile" evidence="12">
    <location>
        <begin position="84"/>
        <end position="347"/>
    </location>
</feature>
<gene>
    <name evidence="13" type="ORF">LARSCL_LOCUS3647</name>
</gene>
<keyword evidence="3" id="KW-1003">Cell membrane</keyword>
<feature type="transmembrane region" description="Helical" evidence="11">
    <location>
        <begin position="135"/>
        <end position="159"/>
    </location>
</feature>
<organism evidence="13 14">
    <name type="scientific">Larinioides sclopetarius</name>
    <dbReference type="NCBI Taxonomy" id="280406"/>
    <lineage>
        <taxon>Eukaryota</taxon>
        <taxon>Metazoa</taxon>
        <taxon>Ecdysozoa</taxon>
        <taxon>Arthropoda</taxon>
        <taxon>Chelicerata</taxon>
        <taxon>Arachnida</taxon>
        <taxon>Araneae</taxon>
        <taxon>Araneomorphae</taxon>
        <taxon>Entelegynae</taxon>
        <taxon>Araneoidea</taxon>
        <taxon>Araneidae</taxon>
        <taxon>Larinioides</taxon>
    </lineage>
</organism>
<dbReference type="SMART" id="SM01381">
    <property type="entry name" value="7TM_GPCR_Srsx"/>
    <property type="match status" value="1"/>
</dbReference>
<dbReference type="GO" id="GO:0005886">
    <property type="term" value="C:plasma membrane"/>
    <property type="evidence" value="ECO:0007669"/>
    <property type="project" value="UniProtKB-SubCell"/>
</dbReference>
<evidence type="ECO:0000256" key="3">
    <source>
        <dbReference type="ARBA" id="ARBA00022475"/>
    </source>
</evidence>
<evidence type="ECO:0000259" key="12">
    <source>
        <dbReference type="PROSITE" id="PS50262"/>
    </source>
</evidence>
<dbReference type="PRINTS" id="PR00244">
    <property type="entry name" value="NEUROKININR"/>
</dbReference>
<feature type="transmembrane region" description="Helical" evidence="11">
    <location>
        <begin position="240"/>
        <end position="267"/>
    </location>
</feature>
<evidence type="ECO:0000256" key="10">
    <source>
        <dbReference type="RuleBase" id="RU000688"/>
    </source>
</evidence>
<comment type="similarity">
    <text evidence="2 10">Belongs to the G-protein coupled receptor 1 family.</text>
</comment>
<evidence type="ECO:0000256" key="11">
    <source>
        <dbReference type="SAM" id="Phobius"/>
    </source>
</evidence>
<dbReference type="PANTHER" id="PTHR46925">
    <property type="entry name" value="G-PROTEIN COUPLED RECEPTOR TKR-1-RELATED"/>
    <property type="match status" value="1"/>
</dbReference>
<protein>
    <recommendedName>
        <fullName evidence="12">G-protein coupled receptors family 1 profile domain-containing protein</fullName>
    </recommendedName>
</protein>
<evidence type="ECO:0000256" key="5">
    <source>
        <dbReference type="ARBA" id="ARBA00022989"/>
    </source>
</evidence>
<name>A0AAV1Z7C3_9ARAC</name>
<sequence>MGNSQPKEIDLLELYLRDPILRFNVSQCVNETELSAENQDKDWAQCLGRYVPGALLSRPYLLPWEQQALWAIVFGTMITIAVAGNAIVVWIILAHRRMRTITNLFLLNLAVADFLLASGNATFNFVFMLESHWPFGELFCVVSNFLANLTVSTSVFTILAMSIDRFVAIVRPLRPRMSKLVAYSILASVWLAGGLLSCPSLIYSTTMTFRYADRGHRTICYLVWPDGPAGHSYSDHIYNIIFLLVTYVLPMCSMAVTYTWVGCVLWGSKVIGEHTVMQNDVIRSKQRVVHMLIAIVVLFGVCWLPYHIYFLYVYHHQEAIVSDYIQHIYLAIYWLAMSNSCYNPIVYYWMNSRFREYFRIVMCFPKRGFRRAWCKQRAKIPKTTTFTCSTRSRSCRVTLPLPRAANGHVQPPRYVCSRL</sequence>
<feature type="transmembrane region" description="Helical" evidence="11">
    <location>
        <begin position="288"/>
        <end position="308"/>
    </location>
</feature>
<dbReference type="Pfam" id="PF00001">
    <property type="entry name" value="7tm_1"/>
    <property type="match status" value="1"/>
</dbReference>
<dbReference type="SUPFAM" id="SSF81321">
    <property type="entry name" value="Family A G protein-coupled receptor-like"/>
    <property type="match status" value="1"/>
</dbReference>
<dbReference type="EMBL" id="CAXIEN010000028">
    <property type="protein sequence ID" value="CAL1267409.1"/>
    <property type="molecule type" value="Genomic_DNA"/>
</dbReference>
<dbReference type="PANTHER" id="PTHR46925:SF2">
    <property type="entry name" value="G-PROTEIN COUPLED RECEPTOR TKR-1-RELATED"/>
    <property type="match status" value="1"/>
</dbReference>
<dbReference type="AlphaFoldDB" id="A0AAV1Z7C3"/>
<keyword evidence="7 11" id="KW-0472">Membrane</keyword>
<comment type="caution">
    <text evidence="13">The sequence shown here is derived from an EMBL/GenBank/DDBJ whole genome shotgun (WGS) entry which is preliminary data.</text>
</comment>
<dbReference type="InterPro" id="IPR000276">
    <property type="entry name" value="GPCR_Rhodpsn"/>
</dbReference>
<evidence type="ECO:0000256" key="9">
    <source>
        <dbReference type="ARBA" id="ARBA00023224"/>
    </source>
</evidence>
<evidence type="ECO:0000256" key="2">
    <source>
        <dbReference type="ARBA" id="ARBA00010663"/>
    </source>
</evidence>
<reference evidence="13 14" key="1">
    <citation type="submission" date="2024-04" db="EMBL/GenBank/DDBJ databases">
        <authorList>
            <person name="Rising A."/>
            <person name="Reimegard J."/>
            <person name="Sonavane S."/>
            <person name="Akerstrom W."/>
            <person name="Nylinder S."/>
            <person name="Hedman E."/>
            <person name="Kallberg Y."/>
        </authorList>
    </citation>
    <scope>NUCLEOTIDE SEQUENCE [LARGE SCALE GENOMIC DNA]</scope>
</reference>
<keyword evidence="5 11" id="KW-1133">Transmembrane helix</keyword>
<proteinExistence type="inferred from homology"/>
<dbReference type="InterPro" id="IPR017452">
    <property type="entry name" value="GPCR_Rhodpsn_7TM"/>
</dbReference>
<accession>A0AAV1Z7C3</accession>
<dbReference type="PROSITE" id="PS50262">
    <property type="entry name" value="G_PROTEIN_RECEP_F1_2"/>
    <property type="match status" value="1"/>
</dbReference>
<evidence type="ECO:0000256" key="8">
    <source>
        <dbReference type="ARBA" id="ARBA00023170"/>
    </source>
</evidence>
<evidence type="ECO:0000313" key="14">
    <source>
        <dbReference type="Proteomes" id="UP001497382"/>
    </source>
</evidence>
<feature type="transmembrane region" description="Helical" evidence="11">
    <location>
        <begin position="180"/>
        <end position="203"/>
    </location>
</feature>
<evidence type="ECO:0000256" key="6">
    <source>
        <dbReference type="ARBA" id="ARBA00023040"/>
    </source>
</evidence>
<keyword evidence="14" id="KW-1185">Reference proteome</keyword>
<feature type="transmembrane region" description="Helical" evidence="11">
    <location>
        <begin position="105"/>
        <end position="129"/>
    </location>
</feature>
<keyword evidence="9 10" id="KW-0807">Transducer</keyword>
<feature type="transmembrane region" description="Helical" evidence="11">
    <location>
        <begin position="328"/>
        <end position="350"/>
    </location>
</feature>
<evidence type="ECO:0000313" key="13">
    <source>
        <dbReference type="EMBL" id="CAL1267409.1"/>
    </source>
</evidence>
<dbReference type="CDD" id="cd15390">
    <property type="entry name" value="7tmA_TACR"/>
    <property type="match status" value="1"/>
</dbReference>
<keyword evidence="8 10" id="KW-0675">Receptor</keyword>
<dbReference type="PROSITE" id="PS00237">
    <property type="entry name" value="G_PROTEIN_RECEP_F1_1"/>
    <property type="match status" value="1"/>
</dbReference>
<dbReference type="Gene3D" id="1.20.1070.10">
    <property type="entry name" value="Rhodopsin 7-helix transmembrane proteins"/>
    <property type="match status" value="1"/>
</dbReference>